<gene>
    <name evidence="5" type="ORF">CKO45_25615</name>
</gene>
<dbReference type="Gene3D" id="2.60.40.1220">
    <property type="match status" value="1"/>
</dbReference>
<reference evidence="5 6" key="1">
    <citation type="journal article" date="2020" name="Microorganisms">
        <title>Osmotic Adaptation and Compatible Solute Biosynthesis of Phototrophic Bacteria as Revealed from Genome Analyses.</title>
        <authorList>
            <person name="Imhoff J.F."/>
            <person name="Rahn T."/>
            <person name="Kunzel S."/>
            <person name="Keller A."/>
            <person name="Neulinger S.C."/>
        </authorList>
    </citation>
    <scope>NUCLEOTIDE SEQUENCE [LARGE SCALE GENOMIC DNA]</scope>
    <source>
        <strain evidence="5 6">DSM 15382</strain>
    </source>
</reference>
<dbReference type="InterPro" id="IPR014756">
    <property type="entry name" value="Ig_E-set"/>
</dbReference>
<comment type="caution">
    <text evidence="5">The sequence shown here is derived from an EMBL/GenBank/DDBJ whole genome shotgun (WGS) entry which is preliminary data.</text>
</comment>
<dbReference type="EMBL" id="NRSG01000330">
    <property type="protein sequence ID" value="MBK1661590.1"/>
    <property type="molecule type" value="Genomic_DNA"/>
</dbReference>
<evidence type="ECO:0000256" key="3">
    <source>
        <dbReference type="SAM" id="SignalP"/>
    </source>
</evidence>
<sequence length="118" mass="12828">MPVRAAVTLGLILAFAPPAAAEPPRMVQSSPVARSAMDGSRQEIWVRFDHPVDHNTSRLLVLQGGSLVRALHPRLDASPDTLYALAGSLAPGEYLLRWEARSRRTGEMAEGSLPFTVR</sequence>
<dbReference type="InterPro" id="IPR014755">
    <property type="entry name" value="Cu-Rt/internalin_Ig-like"/>
</dbReference>
<keyword evidence="1 3" id="KW-0732">Signal</keyword>
<feature type="domain" description="CopC" evidence="4">
    <location>
        <begin position="25"/>
        <end position="117"/>
    </location>
</feature>
<dbReference type="SUPFAM" id="SSF81296">
    <property type="entry name" value="E set domains"/>
    <property type="match status" value="1"/>
</dbReference>
<evidence type="ECO:0000259" key="4">
    <source>
        <dbReference type="Pfam" id="PF04234"/>
    </source>
</evidence>
<dbReference type="RefSeq" id="WP_133221165.1">
    <property type="nucleotide sequence ID" value="NZ_NRSG01000330.1"/>
</dbReference>
<name>A0ABS1D3Z7_9PROT</name>
<dbReference type="Pfam" id="PF04234">
    <property type="entry name" value="CopC"/>
    <property type="match status" value="1"/>
</dbReference>
<dbReference type="Proteomes" id="UP000697995">
    <property type="component" value="Unassembled WGS sequence"/>
</dbReference>
<keyword evidence="2" id="KW-0186">Copper</keyword>
<organism evidence="5 6">
    <name type="scientific">Paracraurococcus ruber</name>
    <dbReference type="NCBI Taxonomy" id="77675"/>
    <lineage>
        <taxon>Bacteria</taxon>
        <taxon>Pseudomonadati</taxon>
        <taxon>Pseudomonadota</taxon>
        <taxon>Alphaproteobacteria</taxon>
        <taxon>Acetobacterales</taxon>
        <taxon>Roseomonadaceae</taxon>
        <taxon>Paracraurococcus</taxon>
    </lineage>
</organism>
<feature type="chain" id="PRO_5045401650" description="CopC domain-containing protein" evidence="3">
    <location>
        <begin position="22"/>
        <end position="118"/>
    </location>
</feature>
<evidence type="ECO:0000313" key="5">
    <source>
        <dbReference type="EMBL" id="MBK1661590.1"/>
    </source>
</evidence>
<evidence type="ECO:0000256" key="2">
    <source>
        <dbReference type="ARBA" id="ARBA00023008"/>
    </source>
</evidence>
<feature type="signal peptide" evidence="3">
    <location>
        <begin position="1"/>
        <end position="21"/>
    </location>
</feature>
<protein>
    <recommendedName>
        <fullName evidence="4">CopC domain-containing protein</fullName>
    </recommendedName>
</protein>
<proteinExistence type="predicted"/>
<keyword evidence="6" id="KW-1185">Reference proteome</keyword>
<dbReference type="InterPro" id="IPR007348">
    <property type="entry name" value="CopC_dom"/>
</dbReference>
<accession>A0ABS1D3Z7</accession>
<evidence type="ECO:0000256" key="1">
    <source>
        <dbReference type="ARBA" id="ARBA00022729"/>
    </source>
</evidence>
<evidence type="ECO:0000313" key="6">
    <source>
        <dbReference type="Proteomes" id="UP000697995"/>
    </source>
</evidence>